<feature type="region of interest" description="Disordered" evidence="1">
    <location>
        <begin position="254"/>
        <end position="288"/>
    </location>
</feature>
<dbReference type="EMBL" id="BAAAHG010000002">
    <property type="protein sequence ID" value="GAA0902637.1"/>
    <property type="molecule type" value="Genomic_DNA"/>
</dbReference>
<accession>A0ABN1ND19</accession>
<dbReference type="Proteomes" id="UP001501005">
    <property type="component" value="Unassembled WGS sequence"/>
</dbReference>
<name>A0ABN1ND19_9ACTN</name>
<feature type="compositionally biased region" description="Acidic residues" evidence="1">
    <location>
        <begin position="265"/>
        <end position="280"/>
    </location>
</feature>
<sequence>MPGVRIDRPAGLTVTIVAVGDSTGTAVAVRGGVWQSAAAVRDLIAAHLRLVTDAVTAGGPHLLVLAGGYALQAHGLIERPHGNVDLATESPEPMSVIAEQLATALRVGGRLVTVGTVTPLSAELTIGDLDSGEPCALVLHKEAFWQPPVLTRYGLTLGVDDAVGTKIRALYDRGAAVDLIDARAAAARYSFPDLEDLGRRHAHDPFDLPTLQSRLTGTDWYPDHAFTRYSLAEADIAVLRTWAEHWSTDIAERLLEDGASPDTADPVEPDDQEEPEEQDRLEERADGR</sequence>
<evidence type="ECO:0000256" key="1">
    <source>
        <dbReference type="SAM" id="MobiDB-lite"/>
    </source>
</evidence>
<reference evidence="2 3" key="1">
    <citation type="journal article" date="2019" name="Int. J. Syst. Evol. Microbiol.">
        <title>The Global Catalogue of Microorganisms (GCM) 10K type strain sequencing project: providing services to taxonomists for standard genome sequencing and annotation.</title>
        <authorList>
            <consortium name="The Broad Institute Genomics Platform"/>
            <consortium name="The Broad Institute Genome Sequencing Center for Infectious Disease"/>
            <person name="Wu L."/>
            <person name="Ma J."/>
        </authorList>
    </citation>
    <scope>NUCLEOTIDE SEQUENCE [LARGE SCALE GENOMIC DNA]</scope>
    <source>
        <strain evidence="2 3">JCM 10673</strain>
    </source>
</reference>
<keyword evidence="3" id="KW-1185">Reference proteome</keyword>
<evidence type="ECO:0000313" key="3">
    <source>
        <dbReference type="Proteomes" id="UP001501005"/>
    </source>
</evidence>
<gene>
    <name evidence="2" type="ORF">GCM10009549_04690</name>
</gene>
<organism evidence="2 3">
    <name type="scientific">Streptomyces thermoalcalitolerans</name>
    <dbReference type="NCBI Taxonomy" id="65605"/>
    <lineage>
        <taxon>Bacteria</taxon>
        <taxon>Bacillati</taxon>
        <taxon>Actinomycetota</taxon>
        <taxon>Actinomycetes</taxon>
        <taxon>Kitasatosporales</taxon>
        <taxon>Streptomycetaceae</taxon>
        <taxon>Streptomyces</taxon>
    </lineage>
</organism>
<proteinExistence type="predicted"/>
<evidence type="ECO:0000313" key="2">
    <source>
        <dbReference type="EMBL" id="GAA0902637.1"/>
    </source>
</evidence>
<comment type="caution">
    <text evidence="2">The sequence shown here is derived from an EMBL/GenBank/DDBJ whole genome shotgun (WGS) entry which is preliminary data.</text>
</comment>
<protein>
    <submittedName>
        <fullName evidence="2">Uncharacterized protein</fullName>
    </submittedName>
</protein>